<comment type="caution">
    <text evidence="2">The sequence shown here is derived from an EMBL/GenBank/DDBJ whole genome shotgun (WGS) entry which is preliminary data.</text>
</comment>
<dbReference type="PANTHER" id="PTHR46825">
    <property type="entry name" value="D-ALANYL-D-ALANINE-CARBOXYPEPTIDASE/ENDOPEPTIDASE AMPH"/>
    <property type="match status" value="1"/>
</dbReference>
<proteinExistence type="predicted"/>
<organism evidence="2">
    <name type="scientific">marine sediment metagenome</name>
    <dbReference type="NCBI Taxonomy" id="412755"/>
    <lineage>
        <taxon>unclassified sequences</taxon>
        <taxon>metagenomes</taxon>
        <taxon>ecological metagenomes</taxon>
    </lineage>
</organism>
<gene>
    <name evidence="2" type="ORF">S03H2_52562</name>
</gene>
<name>X1ICD3_9ZZZZ</name>
<dbReference type="Pfam" id="PF00144">
    <property type="entry name" value="Beta-lactamase"/>
    <property type="match status" value="1"/>
</dbReference>
<feature type="domain" description="Beta-lactamase-related" evidence="1">
    <location>
        <begin position="38"/>
        <end position="219"/>
    </location>
</feature>
<protein>
    <recommendedName>
        <fullName evidence="1">Beta-lactamase-related domain-containing protein</fullName>
    </recommendedName>
</protein>
<accession>X1ICD3</accession>
<feature type="non-terminal residue" evidence="2">
    <location>
        <position position="227"/>
    </location>
</feature>
<dbReference type="AlphaFoldDB" id="X1ICD3"/>
<reference evidence="2" key="1">
    <citation type="journal article" date="2014" name="Front. Microbiol.">
        <title>High frequency of phylogenetically diverse reductive dehalogenase-homologous genes in deep subseafloor sedimentary metagenomes.</title>
        <authorList>
            <person name="Kawai M."/>
            <person name="Futagami T."/>
            <person name="Toyoda A."/>
            <person name="Takaki Y."/>
            <person name="Nishi S."/>
            <person name="Hori S."/>
            <person name="Arai W."/>
            <person name="Tsubouchi T."/>
            <person name="Morono Y."/>
            <person name="Uchiyama I."/>
            <person name="Ito T."/>
            <person name="Fujiyama A."/>
            <person name="Inagaki F."/>
            <person name="Takami H."/>
        </authorList>
    </citation>
    <scope>NUCLEOTIDE SEQUENCE</scope>
    <source>
        <strain evidence="2">Expedition CK06-06</strain>
    </source>
</reference>
<evidence type="ECO:0000259" key="1">
    <source>
        <dbReference type="Pfam" id="PF00144"/>
    </source>
</evidence>
<dbReference type="SUPFAM" id="SSF56601">
    <property type="entry name" value="beta-lactamase/transpeptidase-like"/>
    <property type="match status" value="1"/>
</dbReference>
<dbReference type="EMBL" id="BARU01033391">
    <property type="protein sequence ID" value="GAH66925.1"/>
    <property type="molecule type" value="Genomic_DNA"/>
</dbReference>
<evidence type="ECO:0000313" key="2">
    <source>
        <dbReference type="EMBL" id="GAH66925.1"/>
    </source>
</evidence>
<sequence length="227" mass="26075">MDRRFRLRTILTAILLLIFVSSAIADKKTDAVNKLFSQWDKKDTPGCALAIVKDGKIIYKQSYGLANLELNVPITPQSVFYIGSVSKQFVTMCIAILDKHEKLSLDDDIRKYVPELPDYRHPITVRHLIYHTSGLRDYLTLLGIAGIDFGTYHEDDVVELIAHQKELNFAPGEEYLYSNSGYFLLAVIVERASGKNFRKFAEQNIFKPLGMKNSHFHDDYRMLIKNR</sequence>
<dbReference type="InterPro" id="IPR050491">
    <property type="entry name" value="AmpC-like"/>
</dbReference>
<dbReference type="InterPro" id="IPR001466">
    <property type="entry name" value="Beta-lactam-related"/>
</dbReference>
<dbReference type="Gene3D" id="3.40.710.10">
    <property type="entry name" value="DD-peptidase/beta-lactamase superfamily"/>
    <property type="match status" value="1"/>
</dbReference>
<dbReference type="InterPro" id="IPR012338">
    <property type="entry name" value="Beta-lactam/transpept-like"/>
</dbReference>
<dbReference type="PANTHER" id="PTHR46825:SF9">
    <property type="entry name" value="BETA-LACTAMASE-RELATED DOMAIN-CONTAINING PROTEIN"/>
    <property type="match status" value="1"/>
</dbReference>